<sequence>MSVNMKRIGTGQSFSTFEADGSCRELQHIPQKPTSDNSMQWSSQVHKQHCSEDSDFPDAVLRYINQILMEEDIDEESHMLQDSLDLQMAEKSLYEVLAQKHPPAPEKSQTFNISQNGKYPDDNFILQQDTGCVSISVNSLGQSSNNCSAVCGVTVLSTSQLSHSSSNSSLLSTVSSILDYQGCFQPVQFPRQYNWGTNEVGDGDFIANNNDEHCTDPQITKQLTQGKNGATSMEFLEQEKQSSEENLCSGVGRRKSHGREEEMGGEEEERSRKQAAVYADSELRSEAFDAVLLSSGGENLARLLSLRASLKDGVSKNLHSVEQPKGSNARRGRRKKQKEQELMDVRALLIQCAQAVASNDIRSTNSLLGKIRKYASPFGDGTQRLAHFFADGLEARLAGTGSDICRGLIRKRRVASETLKAYQLYLAASPFQRISNIVSNKTILKIAADAKTLHVIDFGILYGFQWPTLIHHLSRWPGGPPKLRITGIDLPQTGFRPAERVEETGRRLGKYAEGFNVPFEYNAIAKKWESIEVEELKIDKEEVTIVNCMYRFKNLYDETVMENSSRDIVLNLIRKINPTLFIHGIVNGTHNAPFFVTRFREALFHFSALFDMLDIIVPRINQERMLIERDMFGWEALNSVACEGWERVERPETYKQWQVRNLRAGFEQVPLDKKIVTFLTDRVMTSYHKDFVMDEVSKWLLQGWKGRFLYALSTWKPA</sequence>
<evidence type="ECO:0000256" key="4">
    <source>
        <dbReference type="SAM" id="MobiDB-lite"/>
    </source>
</evidence>
<feature type="region of interest" description="Disordered" evidence="4">
    <location>
        <begin position="316"/>
        <end position="338"/>
    </location>
</feature>
<evidence type="ECO:0000313" key="6">
    <source>
        <dbReference type="Proteomes" id="UP000197138"/>
    </source>
</evidence>
<reference evidence="7" key="3">
    <citation type="journal article" date="2020" name="Plant Biotechnol. J.">
        <title>The pomegranate (Punica granatum L.) draft genome dissects genetic divergence between soft- and hard-seeded cultivars.</title>
        <authorList>
            <person name="Luo X."/>
            <person name="Li H."/>
            <person name="Wu Z."/>
            <person name="Yao W."/>
            <person name="Zhao P."/>
            <person name="Cao D."/>
            <person name="Yu H."/>
            <person name="Li K."/>
            <person name="Poudel K."/>
            <person name="Zhao D."/>
            <person name="Zhang F."/>
            <person name="Xia X."/>
            <person name="Chen L."/>
            <person name="Wang Q."/>
            <person name="Jing D."/>
            <person name="Cao S."/>
        </authorList>
    </citation>
    <scope>NUCLEOTIDE SEQUENCE [LARGE SCALE GENOMIC DNA]</scope>
</reference>
<feature type="region of interest" description="SAW" evidence="3">
    <location>
        <begin position="641"/>
        <end position="716"/>
    </location>
</feature>
<keyword evidence="1" id="KW-0805">Transcription regulation</keyword>
<dbReference type="GeneID" id="116207812"/>
<feature type="region of interest" description="Leucine repeat II (LRII)" evidence="3">
    <location>
        <begin position="503"/>
        <end position="535"/>
    </location>
</feature>
<evidence type="ECO:0000313" key="5">
    <source>
        <dbReference type="EMBL" id="OWM64638.1"/>
    </source>
</evidence>
<comment type="similarity">
    <text evidence="3">Belongs to the GRAS family.</text>
</comment>
<keyword evidence="2" id="KW-0804">Transcription</keyword>
<dbReference type="OrthoDB" id="1612516at2759"/>
<protein>
    <submittedName>
        <fullName evidence="8">Scarecrow-like protein 9</fullName>
    </submittedName>
</protein>
<evidence type="ECO:0000313" key="8">
    <source>
        <dbReference type="RefSeq" id="XP_031396767.1"/>
    </source>
</evidence>
<evidence type="ECO:0000256" key="1">
    <source>
        <dbReference type="ARBA" id="ARBA00023015"/>
    </source>
</evidence>
<feature type="short sequence motif" description="VHIID" evidence="3">
    <location>
        <begin position="453"/>
        <end position="457"/>
    </location>
</feature>
<reference evidence="6" key="1">
    <citation type="journal article" date="2017" name="Plant J.">
        <title>The pomegranate (Punica granatum L.) genome and the genomics of punicalagin biosynthesis.</title>
        <authorList>
            <person name="Qin G."/>
            <person name="Xu C."/>
            <person name="Ming R."/>
            <person name="Tang H."/>
            <person name="Guyot R."/>
            <person name="Kramer E.M."/>
            <person name="Hu Y."/>
            <person name="Yi X."/>
            <person name="Qi Y."/>
            <person name="Xu X."/>
            <person name="Gao Z."/>
            <person name="Pan H."/>
            <person name="Jian J."/>
            <person name="Tian Y."/>
            <person name="Yue Z."/>
            <person name="Xu Y."/>
        </authorList>
    </citation>
    <scope>NUCLEOTIDE SEQUENCE [LARGE SCALE GENOMIC DNA]</scope>
    <source>
        <strain evidence="6">cv. Dabenzi</strain>
    </source>
</reference>
<evidence type="ECO:0000256" key="3">
    <source>
        <dbReference type="PROSITE-ProRule" id="PRU01191"/>
    </source>
</evidence>
<feature type="region of interest" description="Disordered" evidence="4">
    <location>
        <begin position="237"/>
        <end position="272"/>
    </location>
</feature>
<feature type="region of interest" description="Disordered" evidence="4">
    <location>
        <begin position="28"/>
        <end position="52"/>
    </location>
</feature>
<keyword evidence="7" id="KW-1185">Reference proteome</keyword>
<dbReference type="EMBL" id="MTKT01005809">
    <property type="protein sequence ID" value="OWM64638.1"/>
    <property type="molecule type" value="Genomic_DNA"/>
</dbReference>
<dbReference type="Proteomes" id="UP000197138">
    <property type="component" value="Unassembled WGS sequence"/>
</dbReference>
<name>A0A218VWN9_PUNGR</name>
<proteinExistence type="inferred from homology"/>
<reference evidence="8" key="4">
    <citation type="submission" date="2025-04" db="UniProtKB">
        <authorList>
            <consortium name="RefSeq"/>
        </authorList>
    </citation>
    <scope>IDENTIFICATION</scope>
    <source>
        <tissue evidence="8">Leaf</tissue>
    </source>
</reference>
<dbReference type="PROSITE" id="PS50985">
    <property type="entry name" value="GRAS"/>
    <property type="match status" value="1"/>
</dbReference>
<dbReference type="AlphaFoldDB" id="A0A218VWN9"/>
<comment type="caution">
    <text evidence="3">Lacks conserved residue(s) required for the propagation of feature annotation.</text>
</comment>
<dbReference type="InterPro" id="IPR005202">
    <property type="entry name" value="TF_GRAS"/>
</dbReference>
<evidence type="ECO:0000256" key="2">
    <source>
        <dbReference type="ARBA" id="ARBA00023163"/>
    </source>
</evidence>
<dbReference type="Proteomes" id="UP000515151">
    <property type="component" value="Chromosome 5"/>
</dbReference>
<feature type="compositionally biased region" description="Polar residues" evidence="4">
    <location>
        <begin position="32"/>
        <end position="45"/>
    </location>
</feature>
<dbReference type="PANTHER" id="PTHR31636">
    <property type="entry name" value="OSJNBA0084A10.13 PROTEIN-RELATED"/>
    <property type="match status" value="1"/>
</dbReference>
<dbReference type="RefSeq" id="XP_031396767.1">
    <property type="nucleotide sequence ID" value="XM_031540907.1"/>
</dbReference>
<feature type="region of interest" description="VHIID" evidence="3">
    <location>
        <begin position="422"/>
        <end position="487"/>
    </location>
</feature>
<gene>
    <name evidence="8" type="primary">LOC116207812</name>
    <name evidence="5" type="ORF">CDL15_Pgr020605</name>
</gene>
<evidence type="ECO:0000313" key="7">
    <source>
        <dbReference type="Proteomes" id="UP000515151"/>
    </source>
</evidence>
<feature type="compositionally biased region" description="Basic residues" evidence="4">
    <location>
        <begin position="328"/>
        <end position="337"/>
    </location>
</feature>
<accession>A0A218VWN9</accession>
<organism evidence="5 6">
    <name type="scientific">Punica granatum</name>
    <name type="common">Pomegranate</name>
    <dbReference type="NCBI Taxonomy" id="22663"/>
    <lineage>
        <taxon>Eukaryota</taxon>
        <taxon>Viridiplantae</taxon>
        <taxon>Streptophyta</taxon>
        <taxon>Embryophyta</taxon>
        <taxon>Tracheophyta</taxon>
        <taxon>Spermatophyta</taxon>
        <taxon>Magnoliopsida</taxon>
        <taxon>eudicotyledons</taxon>
        <taxon>Gunneridae</taxon>
        <taxon>Pentapetalae</taxon>
        <taxon>rosids</taxon>
        <taxon>malvids</taxon>
        <taxon>Myrtales</taxon>
        <taxon>Lythraceae</taxon>
        <taxon>Punica</taxon>
    </lineage>
</organism>
<feature type="region of interest" description="Leucine repeat I (LRI)" evidence="3">
    <location>
        <begin position="343"/>
        <end position="403"/>
    </location>
</feature>
<reference evidence="5" key="2">
    <citation type="submission" date="2017-06" db="EMBL/GenBank/DDBJ databases">
        <title>The pomegranate genome and the genomics of punicalagin biosynthesis.</title>
        <authorList>
            <person name="Xu C."/>
        </authorList>
    </citation>
    <scope>NUCLEOTIDE SEQUENCE [LARGE SCALE GENOMIC DNA]</scope>
    <source>
        <tissue evidence="5">Fresh leaf</tissue>
    </source>
</reference>
<dbReference type="Pfam" id="PF03514">
    <property type="entry name" value="GRAS"/>
    <property type="match status" value="1"/>
</dbReference>